<dbReference type="InterPro" id="IPR016566">
    <property type="entry name" value="UCP010219"/>
</dbReference>
<keyword evidence="1" id="KW-0812">Transmembrane</keyword>
<accession>A0A840QBN0</accession>
<evidence type="ECO:0000313" key="2">
    <source>
        <dbReference type="EMBL" id="MBB5157347.1"/>
    </source>
</evidence>
<organism evidence="2 3">
    <name type="scientific">Saccharopolyspora phatthalungensis</name>
    <dbReference type="NCBI Taxonomy" id="664693"/>
    <lineage>
        <taxon>Bacteria</taxon>
        <taxon>Bacillati</taxon>
        <taxon>Actinomycetota</taxon>
        <taxon>Actinomycetes</taxon>
        <taxon>Pseudonocardiales</taxon>
        <taxon>Pseudonocardiaceae</taxon>
        <taxon>Saccharopolyspora</taxon>
    </lineage>
</organism>
<keyword evidence="3" id="KW-1185">Reference proteome</keyword>
<reference evidence="2 3" key="1">
    <citation type="submission" date="2020-08" db="EMBL/GenBank/DDBJ databases">
        <title>Sequencing the genomes of 1000 actinobacteria strains.</title>
        <authorList>
            <person name="Klenk H.-P."/>
        </authorList>
    </citation>
    <scope>NUCLEOTIDE SEQUENCE [LARGE SCALE GENOMIC DNA]</scope>
    <source>
        <strain evidence="2 3">DSM 45584</strain>
    </source>
</reference>
<feature type="transmembrane region" description="Helical" evidence="1">
    <location>
        <begin position="12"/>
        <end position="35"/>
    </location>
</feature>
<dbReference type="Pfam" id="PF11361">
    <property type="entry name" value="DUF3159"/>
    <property type="match status" value="1"/>
</dbReference>
<comment type="caution">
    <text evidence="2">The sequence shown here is derived from an EMBL/GenBank/DDBJ whole genome shotgun (WGS) entry which is preliminary data.</text>
</comment>
<gene>
    <name evidence="2" type="ORF">BJ970_004881</name>
</gene>
<protein>
    <submittedName>
        <fullName evidence="2">Uncharacterized protein</fullName>
    </submittedName>
</protein>
<evidence type="ECO:0000256" key="1">
    <source>
        <dbReference type="SAM" id="Phobius"/>
    </source>
</evidence>
<dbReference type="AlphaFoldDB" id="A0A840QBN0"/>
<sequence length="50" mass="5410">MPADLADATGWLAFAKIAMGTPLTALALLVVVWAFRRSTKRLTAPAGRRR</sequence>
<dbReference type="EMBL" id="JACHIW010000001">
    <property type="protein sequence ID" value="MBB5157347.1"/>
    <property type="molecule type" value="Genomic_DNA"/>
</dbReference>
<evidence type="ECO:0000313" key="3">
    <source>
        <dbReference type="Proteomes" id="UP000584374"/>
    </source>
</evidence>
<keyword evidence="1" id="KW-1133">Transmembrane helix</keyword>
<dbReference type="Proteomes" id="UP000584374">
    <property type="component" value="Unassembled WGS sequence"/>
</dbReference>
<name>A0A840QBN0_9PSEU</name>
<proteinExistence type="predicted"/>
<keyword evidence="1" id="KW-0472">Membrane</keyword>